<dbReference type="RefSeq" id="WP_072868612.1">
    <property type="nucleotide sequence ID" value="NZ_FQZM01000017.1"/>
</dbReference>
<dbReference type="OrthoDB" id="3493at2"/>
<evidence type="ECO:0000259" key="2">
    <source>
        <dbReference type="Pfam" id="PF12945"/>
    </source>
</evidence>
<dbReference type="InterPro" id="IPR009875">
    <property type="entry name" value="PilZ_domain"/>
</dbReference>
<dbReference type="AlphaFoldDB" id="A0A1M6FVL4"/>
<keyword evidence="4" id="KW-1185">Reference proteome</keyword>
<protein>
    <submittedName>
        <fullName evidence="3">C-di-GMP-binding flagellar brake protein YcgR, contains PilZNR and PilZ domains</fullName>
    </submittedName>
</protein>
<reference evidence="4" key="1">
    <citation type="submission" date="2016-11" db="EMBL/GenBank/DDBJ databases">
        <authorList>
            <person name="Varghese N."/>
            <person name="Submissions S."/>
        </authorList>
    </citation>
    <scope>NUCLEOTIDE SEQUENCE [LARGE SCALE GENOMIC DNA]</scope>
    <source>
        <strain evidence="4">DSM 16057</strain>
    </source>
</reference>
<organism evidence="3 4">
    <name type="scientific">Desulfofundulus thermosubterraneus DSM 16057</name>
    <dbReference type="NCBI Taxonomy" id="1121432"/>
    <lineage>
        <taxon>Bacteria</taxon>
        <taxon>Bacillati</taxon>
        <taxon>Bacillota</taxon>
        <taxon>Clostridia</taxon>
        <taxon>Eubacteriales</taxon>
        <taxon>Peptococcaceae</taxon>
        <taxon>Desulfofundulus</taxon>
    </lineage>
</organism>
<dbReference type="Pfam" id="PF12945">
    <property type="entry name" value="PilZNR"/>
    <property type="match status" value="1"/>
</dbReference>
<dbReference type="STRING" id="1121432.SAMN02745219_01566"/>
<keyword evidence="3" id="KW-0969">Cilium</keyword>
<evidence type="ECO:0000313" key="3">
    <source>
        <dbReference type="EMBL" id="SHJ01733.1"/>
    </source>
</evidence>
<dbReference type="SUPFAM" id="SSF141371">
    <property type="entry name" value="PilZ domain-like"/>
    <property type="match status" value="1"/>
</dbReference>
<dbReference type="EMBL" id="FQZM01000017">
    <property type="protein sequence ID" value="SHJ01733.1"/>
    <property type="molecule type" value="Genomic_DNA"/>
</dbReference>
<feature type="domain" description="Type III secretion system flagellar brake protein YcgR PilZN" evidence="2">
    <location>
        <begin position="7"/>
        <end position="85"/>
    </location>
</feature>
<keyword evidence="3" id="KW-0966">Cell projection</keyword>
<name>A0A1M6FVL4_9FIRM</name>
<proteinExistence type="predicted"/>
<feature type="domain" description="PilZ" evidence="1">
    <location>
        <begin position="94"/>
        <end position="203"/>
    </location>
</feature>
<accession>A0A1M6FVL4</accession>
<dbReference type="Gene3D" id="2.40.10.220">
    <property type="entry name" value="predicted glycosyltransferase like domains"/>
    <property type="match status" value="1"/>
</dbReference>
<evidence type="ECO:0000259" key="1">
    <source>
        <dbReference type="Pfam" id="PF07238"/>
    </source>
</evidence>
<evidence type="ECO:0000313" key="4">
    <source>
        <dbReference type="Proteomes" id="UP000184529"/>
    </source>
</evidence>
<dbReference type="GO" id="GO:0035438">
    <property type="term" value="F:cyclic-di-GMP binding"/>
    <property type="evidence" value="ECO:0007669"/>
    <property type="project" value="InterPro"/>
</dbReference>
<dbReference type="InterPro" id="IPR009926">
    <property type="entry name" value="T3SS_YcgR_PilZN"/>
</dbReference>
<sequence>MLDQLRINQKIQVAREGERDWYASTIQDIKGGELHIALPRLRGDVLVLTPGDNVKIRFFDENASFIFPARCLGRTIEAIPLYRLAPTGDCQRVQQRQHVRLKTLLEVHYAHPPEKNRRPRYKKSFTVDISGGGMLLAMDEPVLPGRELLVEFNLPLRTGARKMELRGRVVRLQEREKSKYHVALEFVDITTAQQDLIMRYIFQCMAQQTRLTRM</sequence>
<keyword evidence="3" id="KW-0282">Flagellum</keyword>
<dbReference type="Pfam" id="PF07238">
    <property type="entry name" value="PilZ"/>
    <property type="match status" value="1"/>
</dbReference>
<gene>
    <name evidence="3" type="ORF">SAMN02745219_01566</name>
</gene>
<dbReference type="Proteomes" id="UP000184529">
    <property type="component" value="Unassembled WGS sequence"/>
</dbReference>